<evidence type="ECO:0000313" key="5">
    <source>
        <dbReference type="RefSeq" id="XP_023932865.1"/>
    </source>
</evidence>
<dbReference type="AlphaFoldDB" id="A0A2R2MRJ0"/>
<dbReference type="InParanoid" id="A0A2R2MRJ0"/>
<sequence length="428" mass="48540">MTNRQSYSPPGEAGGRVVFYYFHFQSFWTTQKLVQNWPEKYLCHFNEKFCVALVVDKLQALNDELEAMTQKKKELEDNIDLCEKKLDRAEKLIGGLGGEKTRWTENARVLGATYINITGDVLLSSAVVAYLGAFTVDFRQDVTKDWHDHCVEKEIPCSPNFSLNVTLGEPVKIRAWNIAGLPVDSFSVDNGIIVANSRRWPLMIDPQGQANKWVKNMERENNMKIIKLSDPGYVRTLENSIQFGHPVLLENIGEELDPILEPVLQKLTFKVGGVEMMRLGENMVEYSQGFKFYMTTRLRNPHYMPEVSVKVCLLNFMITPKGLEDQLLGIVAAKEKPELEEKKNQLVLESAANKKQLKEIEDKILEVLSSSEGNILEDETAIKILSSSKTLSEEISAKQEIANVTEKEIDETRSGYLPVAVHSSILFF</sequence>
<keyword evidence="1" id="KW-0175">Coiled coil</keyword>
<feature type="domain" description="Dynein heavy chain ATP-binding dynein motor region" evidence="3">
    <location>
        <begin position="174"/>
        <end position="395"/>
    </location>
</feature>
<feature type="non-terminal residue" evidence="5">
    <location>
        <position position="428"/>
    </location>
</feature>
<dbReference type="GO" id="GO:0030286">
    <property type="term" value="C:dynein complex"/>
    <property type="evidence" value="ECO:0007669"/>
    <property type="project" value="InterPro"/>
</dbReference>
<evidence type="ECO:0000259" key="2">
    <source>
        <dbReference type="Pfam" id="PF12777"/>
    </source>
</evidence>
<dbReference type="Pfam" id="PF12777">
    <property type="entry name" value="MT"/>
    <property type="match status" value="1"/>
</dbReference>
<feature type="coiled-coil region" evidence="1">
    <location>
        <begin position="51"/>
        <end position="92"/>
    </location>
</feature>
<dbReference type="GO" id="GO:0051959">
    <property type="term" value="F:dynein light intermediate chain binding"/>
    <property type="evidence" value="ECO:0007669"/>
    <property type="project" value="InterPro"/>
</dbReference>
<dbReference type="KEGG" id="lak:106170286"/>
<dbReference type="RefSeq" id="XP_023932865.1">
    <property type="nucleotide sequence ID" value="XM_024077097.1"/>
</dbReference>
<dbReference type="Gene3D" id="1.20.920.20">
    <property type="match status" value="1"/>
</dbReference>
<protein>
    <submittedName>
        <fullName evidence="5">Dynein heavy chain 3, axonemal-like</fullName>
    </submittedName>
</protein>
<dbReference type="Pfam" id="PF12781">
    <property type="entry name" value="AAA_9"/>
    <property type="match status" value="1"/>
</dbReference>
<accession>A0A2R2MRJ0</accession>
<reference evidence="5" key="1">
    <citation type="submission" date="2025-08" db="UniProtKB">
        <authorList>
            <consortium name="RefSeq"/>
        </authorList>
    </citation>
    <scope>IDENTIFICATION</scope>
    <source>
        <tissue evidence="5">Gonads</tissue>
    </source>
</reference>
<name>A0A2R2MRJ0_LINAN</name>
<dbReference type="STRING" id="7574.A0A2R2MRJ0"/>
<keyword evidence="4" id="KW-1185">Reference proteome</keyword>
<dbReference type="InterPro" id="IPR035706">
    <property type="entry name" value="AAA_9"/>
</dbReference>
<dbReference type="OrthoDB" id="6264521at2759"/>
<dbReference type="GeneID" id="106170286"/>
<evidence type="ECO:0000256" key="1">
    <source>
        <dbReference type="SAM" id="Coils"/>
    </source>
</evidence>
<dbReference type="FunFam" id="3.40.50.300:FF:000223">
    <property type="entry name" value="Dynein heavy chain 3, axonemal"/>
    <property type="match status" value="1"/>
</dbReference>
<dbReference type="Gene3D" id="6.10.140.1060">
    <property type="match status" value="1"/>
</dbReference>
<dbReference type="GO" id="GO:0007018">
    <property type="term" value="P:microtubule-based movement"/>
    <property type="evidence" value="ECO:0007669"/>
    <property type="project" value="InterPro"/>
</dbReference>
<evidence type="ECO:0000313" key="4">
    <source>
        <dbReference type="Proteomes" id="UP000085678"/>
    </source>
</evidence>
<dbReference type="InterPro" id="IPR027417">
    <property type="entry name" value="P-loop_NTPase"/>
</dbReference>
<dbReference type="PANTHER" id="PTHR22878:SF71">
    <property type="entry name" value="DYNEIN, AXONEMAL, HEAVY CHAIN 3"/>
    <property type="match status" value="1"/>
</dbReference>
<dbReference type="InterPro" id="IPR026983">
    <property type="entry name" value="DHC"/>
</dbReference>
<organism evidence="4 5">
    <name type="scientific">Lingula anatina</name>
    <name type="common">Brachiopod</name>
    <name type="synonym">Lingula unguis</name>
    <dbReference type="NCBI Taxonomy" id="7574"/>
    <lineage>
        <taxon>Eukaryota</taxon>
        <taxon>Metazoa</taxon>
        <taxon>Spiralia</taxon>
        <taxon>Lophotrochozoa</taxon>
        <taxon>Brachiopoda</taxon>
        <taxon>Linguliformea</taxon>
        <taxon>Lingulata</taxon>
        <taxon>Lingulida</taxon>
        <taxon>Linguloidea</taxon>
        <taxon>Lingulidae</taxon>
        <taxon>Lingula</taxon>
    </lineage>
</organism>
<dbReference type="Proteomes" id="UP000085678">
    <property type="component" value="Unplaced"/>
</dbReference>
<dbReference type="Gene3D" id="3.40.50.300">
    <property type="entry name" value="P-loop containing nucleotide triphosphate hydrolases"/>
    <property type="match status" value="1"/>
</dbReference>
<dbReference type="GO" id="GO:0045505">
    <property type="term" value="F:dynein intermediate chain binding"/>
    <property type="evidence" value="ECO:0007669"/>
    <property type="project" value="InterPro"/>
</dbReference>
<gene>
    <name evidence="5" type="primary">LOC106170286</name>
</gene>
<feature type="domain" description="Dynein heavy chain coiled coil stalk" evidence="2">
    <location>
        <begin position="51"/>
        <end position="143"/>
    </location>
</feature>
<proteinExistence type="predicted"/>
<dbReference type="InterPro" id="IPR024743">
    <property type="entry name" value="Dynein_HC_stalk"/>
</dbReference>
<evidence type="ECO:0000259" key="3">
    <source>
        <dbReference type="Pfam" id="PF12781"/>
    </source>
</evidence>
<dbReference type="PANTHER" id="PTHR22878">
    <property type="entry name" value="DYNEIN HEAVY CHAIN 6, AXONEMAL-LIKE-RELATED"/>
    <property type="match status" value="1"/>
</dbReference>